<evidence type="ECO:0000313" key="4">
    <source>
        <dbReference type="Proteomes" id="UP000595140"/>
    </source>
</evidence>
<keyword evidence="1" id="KW-0175">Coiled coil</keyword>
<dbReference type="Proteomes" id="UP000595140">
    <property type="component" value="Unassembled WGS sequence"/>
</dbReference>
<gene>
    <name evidence="3" type="ORF">CCAM_LOCUS13081</name>
</gene>
<keyword evidence="4" id="KW-1185">Reference proteome</keyword>
<accession>A0A484L4R8</accession>
<feature type="coiled-coil region" evidence="1">
    <location>
        <begin position="224"/>
        <end position="318"/>
    </location>
</feature>
<organism evidence="3 4">
    <name type="scientific">Cuscuta campestris</name>
    <dbReference type="NCBI Taxonomy" id="132261"/>
    <lineage>
        <taxon>Eukaryota</taxon>
        <taxon>Viridiplantae</taxon>
        <taxon>Streptophyta</taxon>
        <taxon>Embryophyta</taxon>
        <taxon>Tracheophyta</taxon>
        <taxon>Spermatophyta</taxon>
        <taxon>Magnoliopsida</taxon>
        <taxon>eudicotyledons</taxon>
        <taxon>Gunneridae</taxon>
        <taxon>Pentapetalae</taxon>
        <taxon>asterids</taxon>
        <taxon>lamiids</taxon>
        <taxon>Solanales</taxon>
        <taxon>Convolvulaceae</taxon>
        <taxon>Cuscuteae</taxon>
        <taxon>Cuscuta</taxon>
        <taxon>Cuscuta subgen. Grammica</taxon>
        <taxon>Cuscuta sect. Cleistogrammica</taxon>
    </lineage>
</organism>
<proteinExistence type="predicted"/>
<evidence type="ECO:0000313" key="3">
    <source>
        <dbReference type="EMBL" id="VFQ71305.1"/>
    </source>
</evidence>
<protein>
    <submittedName>
        <fullName evidence="3">Uncharacterized protein</fullName>
    </submittedName>
</protein>
<name>A0A484L4R8_9ASTE</name>
<reference evidence="3 4" key="1">
    <citation type="submission" date="2018-04" db="EMBL/GenBank/DDBJ databases">
        <authorList>
            <person name="Vogel A."/>
        </authorList>
    </citation>
    <scope>NUCLEOTIDE SEQUENCE [LARGE SCALE GENOMIC DNA]</scope>
</reference>
<dbReference type="EMBL" id="OOIL02001001">
    <property type="protein sequence ID" value="VFQ71305.1"/>
    <property type="molecule type" value="Genomic_DNA"/>
</dbReference>
<feature type="compositionally biased region" description="Polar residues" evidence="2">
    <location>
        <begin position="138"/>
        <end position="150"/>
    </location>
</feature>
<feature type="region of interest" description="Disordered" evidence="2">
    <location>
        <begin position="131"/>
        <end position="170"/>
    </location>
</feature>
<feature type="compositionally biased region" description="Polar residues" evidence="2">
    <location>
        <begin position="157"/>
        <end position="168"/>
    </location>
</feature>
<evidence type="ECO:0000256" key="1">
    <source>
        <dbReference type="SAM" id="Coils"/>
    </source>
</evidence>
<dbReference type="AlphaFoldDB" id="A0A484L4R8"/>
<evidence type="ECO:0000256" key="2">
    <source>
        <dbReference type="SAM" id="MobiDB-lite"/>
    </source>
</evidence>
<sequence length="381" mass="42518">MPSPDEATSLISDLLTPDRSFPFALNAWGKRMKVQVKPRETDDLAAWEATLWTWDTSNRGPYNVGKWGVYPGRETGPEPEIILAEAFLDVIPLRRMKGSKAPVFAAAGSSRRVKKKEKVVKFNSTFATPRIEDVEEPSTAQPFSQPSSQPLILDKQPAQSQQGTSQPIHSGDIYINVDTLEFDNMLMETGHTSEAGQVDRIGQEWFTRLVKSKDVEKARLEGMMVACRKDAQAAHQKAEKAEEKLMEHCAAFRKLYAKHEGLLKASKEADAQAQEKIQELEGEKAELKEKAAQSAEEIAQLSAELEKEHAERASLAAAWAAQEPSAKVIDEIGTFGFESGQYEERRALYDILQRRIQSFEPKALSLPELHDEAPVAPFEVI</sequence>